<sequence>KSISIAGSANAQHSPSWLSPTAASNQRKHVSRADAVDRWKHDKFDPDDSPPRGRPAGRNTTSNKGSSGRNRSATVTKTHQPLTTRPSAIVTHSRAKLGLDTAAMQSLSQFMSSTGISTPTGSFTRTNRAVSMNGVPRRDILEMEQSSSRGPAHHRDTKHKPLPSTNSAAQQRQKGRISEQAAKGRSFGPSLNTFRSTPDEDSASKAEPSASREQIPPTLLRAGQRAHPPQSAAGDSVLINRATANPGKASNGGKGTTQGHAKQGDMHIQLLSATSAKLAPKLSPGASEAAEVAQRKPLSPIAASSLRSPTLGSPPDVGSQAIRRHSVATRVLTTIEQLSMQMQASREARISYTGNQREGCDYIDVKAGRQGTGNAAALVPNKSYEGTAGDTAKEVAADDRETQKQQQQLEWKLEWEEFCRGGGLERPLDELSDENLYKQDRDSRARSDSDHESEDTRHCADYMVGSPTPPLLYPVHDGNVSSSYNSSHSSTMATLVLENHTVPNHRPRSGGQLSIAEKAEVLCRLTPDANKDSLDE</sequence>
<evidence type="ECO:0000313" key="2">
    <source>
        <dbReference type="Proteomes" id="UP001145114"/>
    </source>
</evidence>
<proteinExistence type="predicted"/>
<protein>
    <submittedName>
        <fullName evidence="1">Uncharacterized protein</fullName>
    </submittedName>
</protein>
<gene>
    <name evidence="1" type="ORF">EV182_001901</name>
</gene>
<keyword evidence="2" id="KW-1185">Reference proteome</keyword>
<evidence type="ECO:0000313" key="1">
    <source>
        <dbReference type="EMBL" id="KAJ1679509.1"/>
    </source>
</evidence>
<reference evidence="1" key="1">
    <citation type="submission" date="2022-06" db="EMBL/GenBank/DDBJ databases">
        <title>Phylogenomic reconstructions and comparative analyses of Kickxellomycotina fungi.</title>
        <authorList>
            <person name="Reynolds N.K."/>
            <person name="Stajich J.E."/>
            <person name="Barry K."/>
            <person name="Grigoriev I.V."/>
            <person name="Crous P."/>
            <person name="Smith M.E."/>
        </authorList>
    </citation>
    <scope>NUCLEOTIDE SEQUENCE</scope>
    <source>
        <strain evidence="1">RSA 2271</strain>
    </source>
</reference>
<organism evidence="1 2">
    <name type="scientific">Spiromyces aspiralis</name>
    <dbReference type="NCBI Taxonomy" id="68401"/>
    <lineage>
        <taxon>Eukaryota</taxon>
        <taxon>Fungi</taxon>
        <taxon>Fungi incertae sedis</taxon>
        <taxon>Zoopagomycota</taxon>
        <taxon>Kickxellomycotina</taxon>
        <taxon>Kickxellomycetes</taxon>
        <taxon>Kickxellales</taxon>
        <taxon>Kickxellaceae</taxon>
        <taxon>Spiromyces</taxon>
    </lineage>
</organism>
<name>A0ACC1I043_9FUNG</name>
<dbReference type="EMBL" id="JAMZIH010000337">
    <property type="protein sequence ID" value="KAJ1679509.1"/>
    <property type="molecule type" value="Genomic_DNA"/>
</dbReference>
<feature type="non-terminal residue" evidence="1">
    <location>
        <position position="1"/>
    </location>
</feature>
<comment type="caution">
    <text evidence="1">The sequence shown here is derived from an EMBL/GenBank/DDBJ whole genome shotgun (WGS) entry which is preliminary data.</text>
</comment>
<feature type="non-terminal residue" evidence="1">
    <location>
        <position position="536"/>
    </location>
</feature>
<accession>A0ACC1I043</accession>
<dbReference type="Proteomes" id="UP001145114">
    <property type="component" value="Unassembled WGS sequence"/>
</dbReference>